<feature type="transmembrane region" description="Helical" evidence="1">
    <location>
        <begin position="77"/>
        <end position="97"/>
    </location>
</feature>
<dbReference type="Proteomes" id="UP000033533">
    <property type="component" value="Unassembled WGS sequence"/>
</dbReference>
<dbReference type="RefSeq" id="WP_045928722.1">
    <property type="nucleotide sequence ID" value="NZ_JBHSZS010000008.1"/>
</dbReference>
<feature type="transmembrane region" description="Helical" evidence="1">
    <location>
        <begin position="6"/>
        <end position="27"/>
    </location>
</feature>
<organism evidence="2 3">
    <name type="scientific">Lactobacillus kullabergensis</name>
    <dbReference type="NCBI Taxonomy" id="1218493"/>
    <lineage>
        <taxon>Bacteria</taxon>
        <taxon>Bacillati</taxon>
        <taxon>Bacillota</taxon>
        <taxon>Bacilli</taxon>
        <taxon>Lactobacillales</taxon>
        <taxon>Lactobacillaceae</taxon>
        <taxon>Lactobacillus</taxon>
    </lineage>
</organism>
<dbReference type="EMBL" id="JXBY01000028">
    <property type="protein sequence ID" value="KJY54251.1"/>
    <property type="molecule type" value="Genomic_DNA"/>
</dbReference>
<evidence type="ECO:0000313" key="3">
    <source>
        <dbReference type="Proteomes" id="UP000033533"/>
    </source>
</evidence>
<feature type="transmembrane region" description="Helical" evidence="1">
    <location>
        <begin position="48"/>
        <end position="65"/>
    </location>
</feature>
<gene>
    <name evidence="2" type="ORF">JF76_17620</name>
</gene>
<comment type="caution">
    <text evidence="2">The sequence shown here is derived from an EMBL/GenBank/DDBJ whole genome shotgun (WGS) entry which is preliminary data.</text>
</comment>
<sequence length="107" mass="12973">MLNDIVLILLIVDAIYLIYLVCVRLTHKTPQNSKLIQFYQHQHLRWTKVKYFFLVVPIVLFLLPYDNSWNNYVTSLFVRFIGIVLWTLIFVIGDFLNGKMYHWFFKK</sequence>
<evidence type="ECO:0000256" key="1">
    <source>
        <dbReference type="SAM" id="Phobius"/>
    </source>
</evidence>
<dbReference type="HOGENOM" id="CLU_2206668_0_0_9"/>
<keyword evidence="1" id="KW-0812">Transmembrane</keyword>
<dbReference type="PATRIC" id="fig|1218493.3.peg.1848"/>
<reference evidence="2 3" key="1">
    <citation type="submission" date="2014-12" db="EMBL/GenBank/DDBJ databases">
        <title>Comparative genomics of the lactic acid bacteria isolated from the honey bee gut.</title>
        <authorList>
            <person name="Ellegaard K.M."/>
            <person name="Tamarit D."/>
            <person name="Javelind E."/>
            <person name="Olofsson T."/>
            <person name="Andersson S.G."/>
            <person name="Vasquez A."/>
        </authorList>
    </citation>
    <scope>NUCLEOTIDE SEQUENCE [LARGE SCALE GENOMIC DNA]</scope>
    <source>
        <strain evidence="2 3">Biut2</strain>
    </source>
</reference>
<evidence type="ECO:0000313" key="2">
    <source>
        <dbReference type="EMBL" id="KJY54251.1"/>
    </source>
</evidence>
<keyword evidence="1" id="KW-1133">Transmembrane helix</keyword>
<accession>A0A0F4L9I5</accession>
<name>A0A0F4L9I5_9LACO</name>
<keyword evidence="1" id="KW-0472">Membrane</keyword>
<proteinExistence type="predicted"/>
<protein>
    <submittedName>
        <fullName evidence="2">Uncharacterized protein</fullName>
    </submittedName>
</protein>
<dbReference type="AlphaFoldDB" id="A0A0F4L9I5"/>
<dbReference type="OrthoDB" id="9911609at2"/>